<organism evidence="2 3">
    <name type="scientific">Vermiconidia calcicola</name>
    <dbReference type="NCBI Taxonomy" id="1690605"/>
    <lineage>
        <taxon>Eukaryota</taxon>
        <taxon>Fungi</taxon>
        <taxon>Dikarya</taxon>
        <taxon>Ascomycota</taxon>
        <taxon>Pezizomycotina</taxon>
        <taxon>Dothideomycetes</taxon>
        <taxon>Dothideomycetidae</taxon>
        <taxon>Mycosphaerellales</taxon>
        <taxon>Extremaceae</taxon>
        <taxon>Vermiconidia</taxon>
    </lineage>
</organism>
<dbReference type="InterPro" id="IPR036188">
    <property type="entry name" value="FAD/NAD-bd_sf"/>
</dbReference>
<keyword evidence="3" id="KW-1185">Reference proteome</keyword>
<protein>
    <recommendedName>
        <fullName evidence="4">Flavin-containing monooxygenase</fullName>
    </recommendedName>
</protein>
<comment type="similarity">
    <text evidence="1">Belongs to the FAD-binding monooxygenase family.</text>
</comment>
<evidence type="ECO:0000313" key="3">
    <source>
        <dbReference type="Proteomes" id="UP001345827"/>
    </source>
</evidence>
<proteinExistence type="inferred from homology"/>
<dbReference type="Proteomes" id="UP001345827">
    <property type="component" value="Unassembled WGS sequence"/>
</dbReference>
<evidence type="ECO:0000313" key="2">
    <source>
        <dbReference type="EMBL" id="KAK5526229.1"/>
    </source>
</evidence>
<gene>
    <name evidence="2" type="ORF">LTR25_011263</name>
</gene>
<dbReference type="InterPro" id="IPR051209">
    <property type="entry name" value="FAD-bind_Monooxygenase_sf"/>
</dbReference>
<evidence type="ECO:0000256" key="1">
    <source>
        <dbReference type="ARBA" id="ARBA00010139"/>
    </source>
</evidence>
<evidence type="ECO:0008006" key="4">
    <source>
        <dbReference type="Google" id="ProtNLM"/>
    </source>
</evidence>
<name>A0AAV9PSL3_9PEZI</name>
<sequence>MSSRPESRLIVIGCGIAGIALAARLKSQLGYKNSVIYEREKSIGGTWDLNTYPGVGYRLRSIFHLLCARTVKSVRANKV</sequence>
<dbReference type="PANTHER" id="PTHR42877:SF5">
    <property type="entry name" value="L-ORNITHINE N(5)-MONOOXYGENASE-RELATED"/>
    <property type="match status" value="1"/>
</dbReference>
<dbReference type="SUPFAM" id="SSF51905">
    <property type="entry name" value="FAD/NAD(P)-binding domain"/>
    <property type="match status" value="1"/>
</dbReference>
<dbReference type="Pfam" id="PF13450">
    <property type="entry name" value="NAD_binding_8"/>
    <property type="match status" value="1"/>
</dbReference>
<dbReference type="EMBL" id="JAXLQG010000265">
    <property type="protein sequence ID" value="KAK5526229.1"/>
    <property type="molecule type" value="Genomic_DNA"/>
</dbReference>
<dbReference type="Gene3D" id="3.50.50.60">
    <property type="entry name" value="FAD/NAD(P)-binding domain"/>
    <property type="match status" value="1"/>
</dbReference>
<accession>A0AAV9PSL3</accession>
<dbReference type="PANTHER" id="PTHR42877">
    <property type="entry name" value="L-ORNITHINE N(5)-MONOOXYGENASE-RELATED"/>
    <property type="match status" value="1"/>
</dbReference>
<feature type="non-terminal residue" evidence="2">
    <location>
        <position position="79"/>
    </location>
</feature>
<comment type="caution">
    <text evidence="2">The sequence shown here is derived from an EMBL/GenBank/DDBJ whole genome shotgun (WGS) entry which is preliminary data.</text>
</comment>
<reference evidence="2 3" key="1">
    <citation type="submission" date="2023-06" db="EMBL/GenBank/DDBJ databases">
        <title>Black Yeasts Isolated from many extreme environments.</title>
        <authorList>
            <person name="Coleine C."/>
            <person name="Stajich J.E."/>
            <person name="Selbmann L."/>
        </authorList>
    </citation>
    <scope>NUCLEOTIDE SEQUENCE [LARGE SCALE GENOMIC DNA]</scope>
    <source>
        <strain evidence="2 3">CCFEE 5887</strain>
    </source>
</reference>
<dbReference type="AlphaFoldDB" id="A0AAV9PSL3"/>